<protein>
    <recommendedName>
        <fullName evidence="5">DUF3153 domain-containing protein</fullName>
    </recommendedName>
</protein>
<keyword evidence="2" id="KW-0732">Signal</keyword>
<dbReference type="PROSITE" id="PS51257">
    <property type="entry name" value="PROKAR_LIPOPROTEIN"/>
    <property type="match status" value="1"/>
</dbReference>
<comment type="caution">
    <text evidence="3">The sequence shown here is derived from an EMBL/GenBank/DDBJ whole genome shotgun (WGS) entry which is preliminary data.</text>
</comment>
<keyword evidence="1" id="KW-0812">Transmembrane</keyword>
<name>A0ABU1IRQ6_9BACL</name>
<evidence type="ECO:0000256" key="1">
    <source>
        <dbReference type="SAM" id="Phobius"/>
    </source>
</evidence>
<evidence type="ECO:0000313" key="4">
    <source>
        <dbReference type="Proteomes" id="UP001185012"/>
    </source>
</evidence>
<keyword evidence="1" id="KW-1133">Transmembrane helix</keyword>
<organism evidence="3 4">
    <name type="scientific">Desmospora profundinema</name>
    <dbReference type="NCBI Taxonomy" id="1571184"/>
    <lineage>
        <taxon>Bacteria</taxon>
        <taxon>Bacillati</taxon>
        <taxon>Bacillota</taxon>
        <taxon>Bacilli</taxon>
        <taxon>Bacillales</taxon>
        <taxon>Thermoactinomycetaceae</taxon>
        <taxon>Desmospora</taxon>
    </lineage>
</organism>
<dbReference type="EMBL" id="JAVDQG010000009">
    <property type="protein sequence ID" value="MDR6227408.1"/>
    <property type="molecule type" value="Genomic_DNA"/>
</dbReference>
<gene>
    <name evidence="3" type="ORF">JOE21_003423</name>
</gene>
<feature type="signal peptide" evidence="2">
    <location>
        <begin position="1"/>
        <end position="26"/>
    </location>
</feature>
<accession>A0ABU1IRQ6</accession>
<dbReference type="InterPro" id="IPR021499">
    <property type="entry name" value="DUF3153"/>
</dbReference>
<sequence>MPTSARWFKPLLMVLCLLLLSGCVDADMHVTVNWDGSGTYQLKIVSHPLVAQELESFKAAVQQSGYDVQPIQEGERTGWVATRSVENVAQNPPGDDLLDIYSPKGKTASSLPFPVIGRMEKGPIQVDSSLFRTHILFHRDVDLTSIAGNDSVGQAFVDEMNLTFRLTLPLAPDEHNADQVSADEKTLTWNLKPGEVQPVQVEWYLPNPITVVILVLIAFLLLAAAIVIGMIRRVRRK</sequence>
<feature type="transmembrane region" description="Helical" evidence="1">
    <location>
        <begin position="209"/>
        <end position="231"/>
    </location>
</feature>
<evidence type="ECO:0000256" key="2">
    <source>
        <dbReference type="SAM" id="SignalP"/>
    </source>
</evidence>
<keyword evidence="1" id="KW-0472">Membrane</keyword>
<dbReference type="Proteomes" id="UP001185012">
    <property type="component" value="Unassembled WGS sequence"/>
</dbReference>
<proteinExistence type="predicted"/>
<reference evidence="3 4" key="1">
    <citation type="submission" date="2023-07" db="EMBL/GenBank/DDBJ databases">
        <title>Genomic Encyclopedia of Type Strains, Phase IV (KMG-IV): sequencing the most valuable type-strain genomes for metagenomic binning, comparative biology and taxonomic classification.</title>
        <authorList>
            <person name="Goeker M."/>
        </authorList>
    </citation>
    <scope>NUCLEOTIDE SEQUENCE [LARGE SCALE GENOMIC DNA]</scope>
    <source>
        <strain evidence="3 4">DSM 45903</strain>
    </source>
</reference>
<evidence type="ECO:0000313" key="3">
    <source>
        <dbReference type="EMBL" id="MDR6227408.1"/>
    </source>
</evidence>
<dbReference type="RefSeq" id="WP_309868436.1">
    <property type="nucleotide sequence ID" value="NZ_JAVDQG010000009.1"/>
</dbReference>
<dbReference type="Pfam" id="PF11353">
    <property type="entry name" value="DUF3153"/>
    <property type="match status" value="1"/>
</dbReference>
<evidence type="ECO:0008006" key="5">
    <source>
        <dbReference type="Google" id="ProtNLM"/>
    </source>
</evidence>
<keyword evidence="4" id="KW-1185">Reference proteome</keyword>
<feature type="chain" id="PRO_5046667094" description="DUF3153 domain-containing protein" evidence="2">
    <location>
        <begin position="27"/>
        <end position="237"/>
    </location>
</feature>